<accession>W9QXJ7</accession>
<evidence type="ECO:0000256" key="14">
    <source>
        <dbReference type="ARBA" id="ARBA00023170"/>
    </source>
</evidence>
<dbReference type="Gene3D" id="3.30.430.20">
    <property type="entry name" value="Gnk2 domain, C-X8-C-X2-C motif"/>
    <property type="match status" value="2"/>
</dbReference>
<keyword evidence="11 18" id="KW-0067">ATP-binding</keyword>
<gene>
    <name evidence="23" type="ORF">L484_005303</name>
</gene>
<evidence type="ECO:0000256" key="1">
    <source>
        <dbReference type="ARBA" id="ARBA00004167"/>
    </source>
</evidence>
<reference evidence="24" key="1">
    <citation type="submission" date="2013-01" db="EMBL/GenBank/DDBJ databases">
        <title>Draft Genome Sequence of a Mulberry Tree, Morus notabilis C.K. Schneid.</title>
        <authorList>
            <person name="He N."/>
            <person name="Zhao S."/>
        </authorList>
    </citation>
    <scope>NUCLEOTIDE SEQUENCE</scope>
</reference>
<evidence type="ECO:0000256" key="13">
    <source>
        <dbReference type="ARBA" id="ARBA00023136"/>
    </source>
</evidence>
<evidence type="ECO:0000256" key="2">
    <source>
        <dbReference type="ARBA" id="ARBA00012513"/>
    </source>
</evidence>
<dbReference type="Gene3D" id="3.30.200.20">
    <property type="entry name" value="Phosphorylase Kinase, domain 1"/>
    <property type="match status" value="1"/>
</dbReference>
<proteinExistence type="predicted"/>
<feature type="chain" id="PRO_5004931009" description="non-specific serine/threonine protein kinase" evidence="20">
    <location>
        <begin position="26"/>
        <end position="604"/>
    </location>
</feature>
<evidence type="ECO:0000256" key="4">
    <source>
        <dbReference type="ARBA" id="ARBA00022553"/>
    </source>
</evidence>
<dbReference type="EMBL" id="KE343969">
    <property type="protein sequence ID" value="EXB49966.1"/>
    <property type="molecule type" value="Genomic_DNA"/>
</dbReference>
<name>W9QXJ7_9ROSA</name>
<dbReference type="FunFam" id="3.30.430.20:FF:000002">
    <property type="entry name" value="Cysteine-rich receptor-like protein kinase 10"/>
    <property type="match status" value="1"/>
</dbReference>
<evidence type="ECO:0000256" key="15">
    <source>
        <dbReference type="ARBA" id="ARBA00023180"/>
    </source>
</evidence>
<keyword evidence="14 23" id="KW-0675">Receptor</keyword>
<keyword evidence="15" id="KW-0325">Glycoprotein</keyword>
<comment type="subcellular location">
    <subcellularLocation>
        <location evidence="1">Membrane</location>
        <topology evidence="1">Single-pass membrane protein</topology>
    </subcellularLocation>
</comment>
<evidence type="ECO:0000256" key="10">
    <source>
        <dbReference type="ARBA" id="ARBA00022777"/>
    </source>
</evidence>
<dbReference type="InterPro" id="IPR001245">
    <property type="entry name" value="Ser-Thr/Tyr_kinase_cat_dom"/>
</dbReference>
<evidence type="ECO:0000256" key="9">
    <source>
        <dbReference type="ARBA" id="ARBA00022741"/>
    </source>
</evidence>
<evidence type="ECO:0000313" key="23">
    <source>
        <dbReference type="EMBL" id="EXB49966.1"/>
    </source>
</evidence>
<evidence type="ECO:0000256" key="7">
    <source>
        <dbReference type="ARBA" id="ARBA00022729"/>
    </source>
</evidence>
<dbReference type="GO" id="GO:0005524">
    <property type="term" value="F:ATP binding"/>
    <property type="evidence" value="ECO:0007669"/>
    <property type="project" value="UniProtKB-UniRule"/>
</dbReference>
<comment type="catalytic activity">
    <reaction evidence="16">
        <text>L-threonyl-[protein] + ATP = O-phospho-L-threonyl-[protein] + ADP + H(+)</text>
        <dbReference type="Rhea" id="RHEA:46608"/>
        <dbReference type="Rhea" id="RHEA-COMP:11060"/>
        <dbReference type="Rhea" id="RHEA-COMP:11605"/>
        <dbReference type="ChEBI" id="CHEBI:15378"/>
        <dbReference type="ChEBI" id="CHEBI:30013"/>
        <dbReference type="ChEBI" id="CHEBI:30616"/>
        <dbReference type="ChEBI" id="CHEBI:61977"/>
        <dbReference type="ChEBI" id="CHEBI:456216"/>
        <dbReference type="EC" id="2.7.11.1"/>
    </reaction>
</comment>
<keyword evidence="12 19" id="KW-1133">Transmembrane helix</keyword>
<evidence type="ECO:0000256" key="5">
    <source>
        <dbReference type="ARBA" id="ARBA00022679"/>
    </source>
</evidence>
<dbReference type="PROSITE" id="PS00107">
    <property type="entry name" value="PROTEIN_KINASE_ATP"/>
    <property type="match status" value="1"/>
</dbReference>
<keyword evidence="8" id="KW-0677">Repeat</keyword>
<feature type="signal peptide" evidence="20">
    <location>
        <begin position="1"/>
        <end position="25"/>
    </location>
</feature>
<dbReference type="GO" id="GO:0004674">
    <property type="term" value="F:protein serine/threonine kinase activity"/>
    <property type="evidence" value="ECO:0007669"/>
    <property type="project" value="UniProtKB-KW"/>
</dbReference>
<dbReference type="Pfam" id="PF07714">
    <property type="entry name" value="PK_Tyr_Ser-Thr"/>
    <property type="match status" value="1"/>
</dbReference>
<dbReference type="Pfam" id="PF01657">
    <property type="entry name" value="Stress-antifung"/>
    <property type="match status" value="2"/>
</dbReference>
<keyword evidence="3" id="KW-0723">Serine/threonine-protein kinase</keyword>
<evidence type="ECO:0000256" key="16">
    <source>
        <dbReference type="ARBA" id="ARBA00047899"/>
    </source>
</evidence>
<keyword evidence="5" id="KW-0808">Transferase</keyword>
<dbReference type="SMART" id="SM00220">
    <property type="entry name" value="S_TKc"/>
    <property type="match status" value="1"/>
</dbReference>
<dbReference type="InterPro" id="IPR000719">
    <property type="entry name" value="Prot_kinase_dom"/>
</dbReference>
<dbReference type="SUPFAM" id="SSF56112">
    <property type="entry name" value="Protein kinase-like (PK-like)"/>
    <property type="match status" value="1"/>
</dbReference>
<organism evidence="23 24">
    <name type="scientific">Morus notabilis</name>
    <dbReference type="NCBI Taxonomy" id="981085"/>
    <lineage>
        <taxon>Eukaryota</taxon>
        <taxon>Viridiplantae</taxon>
        <taxon>Streptophyta</taxon>
        <taxon>Embryophyta</taxon>
        <taxon>Tracheophyta</taxon>
        <taxon>Spermatophyta</taxon>
        <taxon>Magnoliopsida</taxon>
        <taxon>eudicotyledons</taxon>
        <taxon>Gunneridae</taxon>
        <taxon>Pentapetalae</taxon>
        <taxon>rosids</taxon>
        <taxon>fabids</taxon>
        <taxon>Rosales</taxon>
        <taxon>Moraceae</taxon>
        <taxon>Moreae</taxon>
        <taxon>Morus</taxon>
    </lineage>
</organism>
<dbReference type="PROSITE" id="PS00108">
    <property type="entry name" value="PROTEIN_KINASE_ST"/>
    <property type="match status" value="1"/>
</dbReference>
<feature type="transmembrane region" description="Helical" evidence="19">
    <location>
        <begin position="281"/>
        <end position="303"/>
    </location>
</feature>
<feature type="domain" description="Protein kinase" evidence="21">
    <location>
        <begin position="343"/>
        <end position="604"/>
    </location>
</feature>
<dbReference type="PROSITE" id="PS50011">
    <property type="entry name" value="PROTEIN_KINASE_DOM"/>
    <property type="match status" value="1"/>
</dbReference>
<evidence type="ECO:0000256" key="12">
    <source>
        <dbReference type="ARBA" id="ARBA00022989"/>
    </source>
</evidence>
<dbReference type="FunFam" id="1.10.510.10:FF:001023">
    <property type="entry name" value="Os07g0541700 protein"/>
    <property type="match status" value="1"/>
</dbReference>
<evidence type="ECO:0000256" key="20">
    <source>
        <dbReference type="SAM" id="SignalP"/>
    </source>
</evidence>
<evidence type="ECO:0000256" key="19">
    <source>
        <dbReference type="SAM" id="Phobius"/>
    </source>
</evidence>
<evidence type="ECO:0000313" key="24">
    <source>
        <dbReference type="Proteomes" id="UP000030645"/>
    </source>
</evidence>
<dbReference type="InterPro" id="IPR017441">
    <property type="entry name" value="Protein_kinase_ATP_BS"/>
</dbReference>
<dbReference type="GO" id="GO:0005886">
    <property type="term" value="C:plasma membrane"/>
    <property type="evidence" value="ECO:0007669"/>
    <property type="project" value="TreeGrafter"/>
</dbReference>
<evidence type="ECO:0000259" key="21">
    <source>
        <dbReference type="PROSITE" id="PS50011"/>
    </source>
</evidence>
<keyword evidence="13 19" id="KW-0472">Membrane</keyword>
<dbReference type="InterPro" id="IPR008271">
    <property type="entry name" value="Ser/Thr_kinase_AS"/>
</dbReference>
<feature type="binding site" evidence="18">
    <location>
        <position position="371"/>
    </location>
    <ligand>
        <name>ATP</name>
        <dbReference type="ChEBI" id="CHEBI:30616"/>
    </ligand>
</feature>
<dbReference type="FunFam" id="3.30.200.20:FF:000142">
    <property type="entry name" value="Cysteine-rich receptor-like protein kinase 10"/>
    <property type="match status" value="1"/>
</dbReference>
<dbReference type="eggNOG" id="ENOG502QWDY">
    <property type="taxonomic scope" value="Eukaryota"/>
</dbReference>
<evidence type="ECO:0000256" key="6">
    <source>
        <dbReference type="ARBA" id="ARBA00022692"/>
    </source>
</evidence>
<evidence type="ECO:0000256" key="8">
    <source>
        <dbReference type="ARBA" id="ARBA00022737"/>
    </source>
</evidence>
<dbReference type="Gene3D" id="1.10.510.10">
    <property type="entry name" value="Transferase(Phosphotransferase) domain 1"/>
    <property type="match status" value="1"/>
</dbReference>
<dbReference type="PANTHER" id="PTHR27002">
    <property type="entry name" value="RECEPTOR-LIKE SERINE/THREONINE-PROTEIN KINASE SD1-8"/>
    <property type="match status" value="1"/>
</dbReference>
<evidence type="ECO:0000259" key="22">
    <source>
        <dbReference type="PROSITE" id="PS51473"/>
    </source>
</evidence>
<keyword evidence="7 20" id="KW-0732">Signal</keyword>
<keyword evidence="9 18" id="KW-0547">Nucleotide-binding</keyword>
<dbReference type="InterPro" id="IPR038408">
    <property type="entry name" value="GNK2_sf"/>
</dbReference>
<keyword evidence="10 23" id="KW-0418">Kinase</keyword>
<keyword evidence="24" id="KW-1185">Reference proteome</keyword>
<keyword evidence="4" id="KW-0597">Phosphoprotein</keyword>
<dbReference type="AlphaFoldDB" id="W9QXJ7"/>
<dbReference type="Proteomes" id="UP000030645">
    <property type="component" value="Unassembled WGS sequence"/>
</dbReference>
<feature type="domain" description="Gnk2-homologous" evidence="22">
    <location>
        <begin position="136"/>
        <end position="244"/>
    </location>
</feature>
<dbReference type="InterPro" id="IPR002902">
    <property type="entry name" value="GNK2"/>
</dbReference>
<comment type="catalytic activity">
    <reaction evidence="17">
        <text>L-seryl-[protein] + ATP = O-phospho-L-seryl-[protein] + ADP + H(+)</text>
        <dbReference type="Rhea" id="RHEA:17989"/>
        <dbReference type="Rhea" id="RHEA-COMP:9863"/>
        <dbReference type="Rhea" id="RHEA-COMP:11604"/>
        <dbReference type="ChEBI" id="CHEBI:15378"/>
        <dbReference type="ChEBI" id="CHEBI:29999"/>
        <dbReference type="ChEBI" id="CHEBI:30616"/>
        <dbReference type="ChEBI" id="CHEBI:83421"/>
        <dbReference type="ChEBI" id="CHEBI:456216"/>
        <dbReference type="EC" id="2.7.11.1"/>
    </reaction>
</comment>
<dbReference type="EC" id="2.7.11.1" evidence="2"/>
<sequence>MAMILPSRPFYILCPIFLLLIRATTQPDFQYYFCAKDGGNVTYAYRANLDNLLSSLVIKEDNGFGFYNLSNGNAPDKVYTMGLCRGDVDSKFCRTCLNDCAYLLRQRCSNKAEAVGWYDNCTLRYSNRSMLGIMETSRTYSMWNTRNLTSNVDGFFQNLSTLLNNLKKQAAAGGSLRKFATGNTSAPDFITIYALVQCSPDLSQRDCDDCLDDQFGFIPTCCDGKVGGRVVGPTCNFRYEIYLFFGPAYVPLRESPPLLAPPSINSTTRIRDKENNPSRTVIIAVVSTVVSMILIISACVYLWRKKKKDEEAPQFLYQSAEEIESLESLRYSFEIIRGGTDNFSEANKLGQGGFGSVYRGKLPDGQDIAVKRLSRNSDQGDLEFKNEVLLVAKLQHRNLVRLLGFCLEGSERLLVYEFVPNASLDNFIFDPSKRANLDWERRYKIIGGIARGLLYLHEDSRLRVIHRDLKASNILLDEEMHPKISDFGLASGYMAPVYAMHGHFSVRTDAWRNWIDRTVSNIIDPLVTVNSVSEIMRYIHIGLLCVQENVAHRPTMDTIVLMLNSNSLSLPVPSEPAFFTNSDIGSDMALASANETSISELYPR</sequence>
<evidence type="ECO:0000256" key="18">
    <source>
        <dbReference type="PROSITE-ProRule" id="PRU10141"/>
    </source>
</evidence>
<evidence type="ECO:0000256" key="17">
    <source>
        <dbReference type="ARBA" id="ARBA00048679"/>
    </source>
</evidence>
<evidence type="ECO:0000256" key="11">
    <source>
        <dbReference type="ARBA" id="ARBA00022840"/>
    </source>
</evidence>
<dbReference type="PROSITE" id="PS51473">
    <property type="entry name" value="GNK2"/>
    <property type="match status" value="2"/>
</dbReference>
<evidence type="ECO:0000256" key="3">
    <source>
        <dbReference type="ARBA" id="ARBA00022527"/>
    </source>
</evidence>
<protein>
    <recommendedName>
        <fullName evidence="2">non-specific serine/threonine protein kinase</fullName>
        <ecNumber evidence="2">2.7.11.1</ecNumber>
    </recommendedName>
</protein>
<dbReference type="InterPro" id="IPR011009">
    <property type="entry name" value="Kinase-like_dom_sf"/>
</dbReference>
<dbReference type="CDD" id="cd23509">
    <property type="entry name" value="Gnk2-like"/>
    <property type="match status" value="2"/>
</dbReference>
<dbReference type="PANTHER" id="PTHR27002:SF980">
    <property type="entry name" value="CYSTEINE-RICH RECEPTOR-LIKE PROTEIN KINASE 10 ISOFORM X1"/>
    <property type="match status" value="1"/>
</dbReference>
<feature type="domain" description="Gnk2-homologous" evidence="22">
    <location>
        <begin position="27"/>
        <end position="130"/>
    </location>
</feature>
<keyword evidence="6 19" id="KW-0812">Transmembrane</keyword>